<dbReference type="Proteomes" id="UP000259030">
    <property type="component" value="Chromosome"/>
</dbReference>
<feature type="signal peptide" evidence="4">
    <location>
        <begin position="1"/>
        <end position="23"/>
    </location>
</feature>
<dbReference type="InterPro" id="IPR011990">
    <property type="entry name" value="TPR-like_helical_dom_sf"/>
</dbReference>
<evidence type="ECO:0000256" key="4">
    <source>
        <dbReference type="SAM" id="SignalP"/>
    </source>
</evidence>
<dbReference type="RefSeq" id="WP_027463421.1">
    <property type="nucleotide sequence ID" value="NZ_CP021081.1"/>
</dbReference>
<dbReference type="InterPro" id="IPR039340">
    <property type="entry name" value="Tfc4/TFIIIC-102/Sfc4"/>
</dbReference>
<keyword evidence="6" id="KW-1185">Reference proteome</keyword>
<feature type="repeat" description="TPR" evidence="3">
    <location>
        <begin position="337"/>
        <end position="370"/>
    </location>
</feature>
<dbReference type="KEGG" id="dfc:DFI_11650"/>
<dbReference type="InterPro" id="IPR019734">
    <property type="entry name" value="TPR_rpt"/>
</dbReference>
<evidence type="ECO:0000256" key="1">
    <source>
        <dbReference type="ARBA" id="ARBA00022737"/>
    </source>
</evidence>
<evidence type="ECO:0000313" key="5">
    <source>
        <dbReference type="EMBL" id="ASN81560.1"/>
    </source>
</evidence>
<dbReference type="STRING" id="317577.GCA_000419625_01596"/>
<keyword evidence="1" id="KW-0677">Repeat</keyword>
<dbReference type="Pfam" id="PF07719">
    <property type="entry name" value="TPR_2"/>
    <property type="match status" value="1"/>
</dbReference>
<reference evidence="5 6" key="1">
    <citation type="submission" date="2017-05" db="EMBL/GenBank/DDBJ databases">
        <title>The complete genome sequence of Deinococcus ficus isolated from the rhizosphere of the Ficus religiosa L. in Taiwan.</title>
        <authorList>
            <person name="Wu K.-M."/>
            <person name="Liao T.-L."/>
            <person name="Liu Y.-M."/>
            <person name="Young C.-C."/>
            <person name="Tsai S.-F."/>
        </authorList>
    </citation>
    <scope>NUCLEOTIDE SEQUENCE [LARGE SCALE GENOMIC DNA]</scope>
    <source>
        <strain evidence="5 6">CC-FR2-10</strain>
    </source>
</reference>
<organism evidence="5 6">
    <name type="scientific">Deinococcus ficus</name>
    <dbReference type="NCBI Taxonomy" id="317577"/>
    <lineage>
        <taxon>Bacteria</taxon>
        <taxon>Thermotogati</taxon>
        <taxon>Deinococcota</taxon>
        <taxon>Deinococci</taxon>
        <taxon>Deinococcales</taxon>
        <taxon>Deinococcaceae</taxon>
        <taxon>Deinococcus</taxon>
    </lineage>
</organism>
<feature type="repeat" description="TPR" evidence="3">
    <location>
        <begin position="129"/>
        <end position="162"/>
    </location>
</feature>
<evidence type="ECO:0000256" key="3">
    <source>
        <dbReference type="PROSITE-ProRule" id="PRU00339"/>
    </source>
</evidence>
<proteinExistence type="predicted"/>
<keyword evidence="2 3" id="KW-0802">TPR repeat</keyword>
<dbReference type="PROSITE" id="PS50005">
    <property type="entry name" value="TPR"/>
    <property type="match status" value="2"/>
</dbReference>
<dbReference type="PANTHER" id="PTHR23082:SF0">
    <property type="entry name" value="GENERAL TRANSCRIPTION FACTOR 3C POLYPEPTIDE 3"/>
    <property type="match status" value="1"/>
</dbReference>
<dbReference type="Gene3D" id="1.25.40.10">
    <property type="entry name" value="Tetratricopeptide repeat domain"/>
    <property type="match status" value="3"/>
</dbReference>
<accession>A0A221SY62</accession>
<evidence type="ECO:0000313" key="6">
    <source>
        <dbReference type="Proteomes" id="UP000259030"/>
    </source>
</evidence>
<feature type="chain" id="PRO_5011293076" evidence="4">
    <location>
        <begin position="24"/>
        <end position="384"/>
    </location>
</feature>
<dbReference type="AlphaFoldDB" id="A0A221SY62"/>
<sequence length="384" mass="40174">MSIRLDTSVVLLTAALLGAPALAQTTAPAPTTQAAPALSAAQAAQQARDLAARARTAYPAGSANIDQDLWKQAAAAAEAAVAAEPGNAEYLKLRAEIYTEVGFWQRAQAGWDAYLQLRPDDAAAIKQAATVQYNLGYAAYTRGQLEQAGAFFARCLTLNSADAACATWAARTALERGQYPEAQALYARALALKPGDKTLTYFAALTANAGKYGVPATRAFSRAYADLEAGRAAQALAGFQEAARTAPAFIEAHREAGRLALNAGDAQAALSAYTAAAALPGATASDRYNLSVAQEGARYGLKAAQAFRAAYARYTAGDKGGAEQGFLQATQLSAGYAKAWAWLGRVRYEAKNYAGAAEAYGKAVQLDPADKSSAYYLRLSQQGK</sequence>
<dbReference type="SMART" id="SM00028">
    <property type="entry name" value="TPR"/>
    <property type="match status" value="5"/>
</dbReference>
<dbReference type="Pfam" id="PF14559">
    <property type="entry name" value="TPR_19"/>
    <property type="match status" value="1"/>
</dbReference>
<dbReference type="InterPro" id="IPR013105">
    <property type="entry name" value="TPR_2"/>
</dbReference>
<keyword evidence="4" id="KW-0732">Signal</keyword>
<name>A0A221SY62_9DEIO</name>
<gene>
    <name evidence="5" type="ORF">DFI_11650</name>
</gene>
<dbReference type="PANTHER" id="PTHR23082">
    <property type="entry name" value="TRANSCRIPTION INITIATION FACTOR IIIC TFIIIC , POLYPEPTIDE 3-RELATED"/>
    <property type="match status" value="1"/>
</dbReference>
<dbReference type="GO" id="GO:0000127">
    <property type="term" value="C:transcription factor TFIIIC complex"/>
    <property type="evidence" value="ECO:0007669"/>
    <property type="project" value="TreeGrafter"/>
</dbReference>
<dbReference type="EMBL" id="CP021081">
    <property type="protein sequence ID" value="ASN81560.1"/>
    <property type="molecule type" value="Genomic_DNA"/>
</dbReference>
<dbReference type="SUPFAM" id="SSF48452">
    <property type="entry name" value="TPR-like"/>
    <property type="match status" value="2"/>
</dbReference>
<dbReference type="GO" id="GO:0006383">
    <property type="term" value="P:transcription by RNA polymerase III"/>
    <property type="evidence" value="ECO:0007669"/>
    <property type="project" value="InterPro"/>
</dbReference>
<evidence type="ECO:0000256" key="2">
    <source>
        <dbReference type="ARBA" id="ARBA00022803"/>
    </source>
</evidence>
<protein>
    <submittedName>
        <fullName evidence="5">Uncharacterized protein</fullName>
    </submittedName>
</protein>